<dbReference type="VEuPathDB" id="VectorBase:CPIJ014257"/>
<evidence type="ECO:0000256" key="1">
    <source>
        <dbReference type="SAM" id="MobiDB-lite"/>
    </source>
</evidence>
<evidence type="ECO:0000313" key="4">
    <source>
        <dbReference type="Proteomes" id="UP000002320"/>
    </source>
</evidence>
<reference evidence="3" key="2">
    <citation type="submission" date="2021-02" db="UniProtKB">
        <authorList>
            <consortium name="EnsemblMetazoa"/>
        </authorList>
    </citation>
    <scope>IDENTIFICATION</scope>
    <source>
        <strain evidence="3">JHB</strain>
    </source>
</reference>
<feature type="compositionally biased region" description="Polar residues" evidence="1">
    <location>
        <begin position="10"/>
        <end position="19"/>
    </location>
</feature>
<organism>
    <name type="scientific">Culex quinquefasciatus</name>
    <name type="common">Southern house mosquito</name>
    <name type="synonym">Culex pungens</name>
    <dbReference type="NCBI Taxonomy" id="7176"/>
    <lineage>
        <taxon>Eukaryota</taxon>
        <taxon>Metazoa</taxon>
        <taxon>Ecdysozoa</taxon>
        <taxon>Arthropoda</taxon>
        <taxon>Hexapoda</taxon>
        <taxon>Insecta</taxon>
        <taxon>Pterygota</taxon>
        <taxon>Neoptera</taxon>
        <taxon>Endopterygota</taxon>
        <taxon>Diptera</taxon>
        <taxon>Nematocera</taxon>
        <taxon>Culicoidea</taxon>
        <taxon>Culicidae</taxon>
        <taxon>Culicinae</taxon>
        <taxon>Culicini</taxon>
        <taxon>Culex</taxon>
        <taxon>Culex</taxon>
    </lineage>
</organism>
<gene>
    <name evidence="3" type="primary">6047633</name>
    <name evidence="2" type="ORF">CpipJ_CPIJ014257</name>
</gene>
<dbReference type="KEGG" id="cqu:CpipJ_CPIJ014257"/>
<feature type="region of interest" description="Disordered" evidence="1">
    <location>
        <begin position="1"/>
        <end position="49"/>
    </location>
</feature>
<evidence type="ECO:0000313" key="3">
    <source>
        <dbReference type="EnsemblMetazoa" id="CPIJ014257-PA"/>
    </source>
</evidence>
<dbReference type="Proteomes" id="UP000002320">
    <property type="component" value="Unassembled WGS sequence"/>
</dbReference>
<keyword evidence="2" id="KW-0675">Receptor</keyword>
<name>B0X4U2_CULQU</name>
<accession>B0X4U2</accession>
<evidence type="ECO:0000313" key="2">
    <source>
        <dbReference type="EMBL" id="EDS40557.1"/>
    </source>
</evidence>
<protein>
    <submittedName>
        <fullName evidence="2 3">Low-density lipoprotein receptor</fullName>
    </submittedName>
</protein>
<keyword evidence="4" id="KW-1185">Reference proteome</keyword>
<proteinExistence type="predicted"/>
<dbReference type="VEuPathDB" id="VectorBase:CQUJHB006440"/>
<reference evidence="2" key="1">
    <citation type="submission" date="2007-03" db="EMBL/GenBank/DDBJ databases">
        <title>Annotation of Culex pipiens quinquefasciatus.</title>
        <authorList>
            <consortium name="The Broad Institute Genome Sequencing Platform"/>
            <person name="Atkinson P.W."/>
            <person name="Hemingway J."/>
            <person name="Christensen B.M."/>
            <person name="Higgs S."/>
            <person name="Kodira C."/>
            <person name="Hannick L."/>
            <person name="Megy K."/>
            <person name="O'Leary S."/>
            <person name="Pearson M."/>
            <person name="Haas B.J."/>
            <person name="Mauceli E."/>
            <person name="Wortman J.R."/>
            <person name="Lee N.H."/>
            <person name="Guigo R."/>
            <person name="Stanke M."/>
            <person name="Alvarado L."/>
            <person name="Amedeo P."/>
            <person name="Antoine C.H."/>
            <person name="Arensburger P."/>
            <person name="Bidwell S.L."/>
            <person name="Crawford M."/>
            <person name="Camaro F."/>
            <person name="Devon K."/>
            <person name="Engels R."/>
            <person name="Hammond M."/>
            <person name="Howarth C."/>
            <person name="Koehrsen M."/>
            <person name="Lawson D."/>
            <person name="Montgomery P."/>
            <person name="Nene V."/>
            <person name="Nusbaum C."/>
            <person name="Puiu D."/>
            <person name="Romero-Severson J."/>
            <person name="Severson D.W."/>
            <person name="Shumway M."/>
            <person name="Sisk P."/>
            <person name="Stolte C."/>
            <person name="Zeng Q."/>
            <person name="Eisenstadt E."/>
            <person name="Fraser-Liggett C."/>
            <person name="Strausberg R."/>
            <person name="Galagan J."/>
            <person name="Birren B."/>
            <person name="Collins F.H."/>
        </authorList>
    </citation>
    <scope>NUCLEOTIDE SEQUENCE [LARGE SCALE GENOMIC DNA]</scope>
    <source>
        <strain evidence="2">JHB</strain>
    </source>
</reference>
<dbReference type="InParanoid" id="B0X4U2"/>
<dbReference type="AlphaFoldDB" id="B0X4U2"/>
<dbReference type="STRING" id="7176.B0X4U2"/>
<dbReference type="HOGENOM" id="CLU_3144292_0_0_1"/>
<dbReference type="OrthoDB" id="21182at2759"/>
<dbReference type="EMBL" id="DS232354">
    <property type="protein sequence ID" value="EDS40557.1"/>
    <property type="molecule type" value="Genomic_DNA"/>
</dbReference>
<dbReference type="EnsemblMetazoa" id="CPIJ014257-RA">
    <property type="protein sequence ID" value="CPIJ014257-PA"/>
    <property type="gene ID" value="CPIJ014257"/>
</dbReference>
<keyword evidence="2" id="KW-0449">Lipoprotein</keyword>
<dbReference type="eggNOG" id="KOG1215">
    <property type="taxonomic scope" value="Eukaryota"/>
</dbReference>
<sequence length="49" mass="5396">MPVSAILAPSSITHRTSPQLHLRPKELSPSSHDTGRDTQLLVEEDKSEC</sequence>